<evidence type="ECO:0000313" key="1">
    <source>
        <dbReference type="EMBL" id="JAH58285.1"/>
    </source>
</evidence>
<name>A0A0E9TZD7_ANGAN</name>
<proteinExistence type="predicted"/>
<protein>
    <submittedName>
        <fullName evidence="1">Uncharacterized protein</fullName>
    </submittedName>
</protein>
<reference evidence="1" key="2">
    <citation type="journal article" date="2015" name="Fish Shellfish Immunol.">
        <title>Early steps in the European eel (Anguilla anguilla)-Vibrio vulnificus interaction in the gills: Role of the RtxA13 toxin.</title>
        <authorList>
            <person name="Callol A."/>
            <person name="Pajuelo D."/>
            <person name="Ebbesson L."/>
            <person name="Teles M."/>
            <person name="MacKenzie S."/>
            <person name="Amaro C."/>
        </authorList>
    </citation>
    <scope>NUCLEOTIDE SEQUENCE</scope>
</reference>
<sequence>MCPIMGSNPLLMSLCLLLPCLYDINQ</sequence>
<organism evidence="1">
    <name type="scientific">Anguilla anguilla</name>
    <name type="common">European freshwater eel</name>
    <name type="synonym">Muraena anguilla</name>
    <dbReference type="NCBI Taxonomy" id="7936"/>
    <lineage>
        <taxon>Eukaryota</taxon>
        <taxon>Metazoa</taxon>
        <taxon>Chordata</taxon>
        <taxon>Craniata</taxon>
        <taxon>Vertebrata</taxon>
        <taxon>Euteleostomi</taxon>
        <taxon>Actinopterygii</taxon>
        <taxon>Neopterygii</taxon>
        <taxon>Teleostei</taxon>
        <taxon>Anguilliformes</taxon>
        <taxon>Anguillidae</taxon>
        <taxon>Anguilla</taxon>
    </lineage>
</organism>
<dbReference type="EMBL" id="GBXM01050292">
    <property type="protein sequence ID" value="JAH58285.1"/>
    <property type="molecule type" value="Transcribed_RNA"/>
</dbReference>
<accession>A0A0E9TZD7</accession>
<reference evidence="1" key="1">
    <citation type="submission" date="2014-11" db="EMBL/GenBank/DDBJ databases">
        <authorList>
            <person name="Amaro Gonzalez C."/>
        </authorList>
    </citation>
    <scope>NUCLEOTIDE SEQUENCE</scope>
</reference>
<dbReference type="AlphaFoldDB" id="A0A0E9TZD7"/>